<sequence>MYEEDLKQISVEQSSAVEYIVQEDSNSHLTPTMSWADKLEALSKDDRAQPWKEHLLAETTEGEDLIDLKLPNQVQCGGMS</sequence>
<accession>A0A9W9EUU2</accession>
<reference evidence="1" key="1">
    <citation type="submission" date="2022-11" db="EMBL/GenBank/DDBJ databases">
        <authorList>
            <person name="Petersen C."/>
        </authorList>
    </citation>
    <scope>NUCLEOTIDE SEQUENCE</scope>
    <source>
        <strain evidence="1">IBT 30069</strain>
    </source>
</reference>
<proteinExistence type="predicted"/>
<keyword evidence="2" id="KW-1185">Reference proteome</keyword>
<dbReference type="OrthoDB" id="10509485at2759"/>
<dbReference type="EMBL" id="JAPQKH010000007">
    <property type="protein sequence ID" value="KAJ5088452.1"/>
    <property type="molecule type" value="Genomic_DNA"/>
</dbReference>
<evidence type="ECO:0000313" key="1">
    <source>
        <dbReference type="EMBL" id="KAJ5088452.1"/>
    </source>
</evidence>
<reference evidence="1" key="2">
    <citation type="journal article" date="2023" name="IMA Fungus">
        <title>Comparative genomic study of the Penicillium genus elucidates a diverse pangenome and 15 lateral gene transfer events.</title>
        <authorList>
            <person name="Petersen C."/>
            <person name="Sorensen T."/>
            <person name="Nielsen M.R."/>
            <person name="Sondergaard T.E."/>
            <person name="Sorensen J.L."/>
            <person name="Fitzpatrick D.A."/>
            <person name="Frisvad J.C."/>
            <person name="Nielsen K.L."/>
        </authorList>
    </citation>
    <scope>NUCLEOTIDE SEQUENCE</scope>
    <source>
        <strain evidence="1">IBT 30069</strain>
    </source>
</reference>
<organism evidence="1 2">
    <name type="scientific">Penicillium angulare</name>
    <dbReference type="NCBI Taxonomy" id="116970"/>
    <lineage>
        <taxon>Eukaryota</taxon>
        <taxon>Fungi</taxon>
        <taxon>Dikarya</taxon>
        <taxon>Ascomycota</taxon>
        <taxon>Pezizomycotina</taxon>
        <taxon>Eurotiomycetes</taxon>
        <taxon>Eurotiomycetidae</taxon>
        <taxon>Eurotiales</taxon>
        <taxon>Aspergillaceae</taxon>
        <taxon>Penicillium</taxon>
    </lineage>
</organism>
<dbReference type="Proteomes" id="UP001149165">
    <property type="component" value="Unassembled WGS sequence"/>
</dbReference>
<name>A0A9W9EUU2_9EURO</name>
<evidence type="ECO:0000313" key="2">
    <source>
        <dbReference type="Proteomes" id="UP001149165"/>
    </source>
</evidence>
<comment type="caution">
    <text evidence="1">The sequence shown here is derived from an EMBL/GenBank/DDBJ whole genome shotgun (WGS) entry which is preliminary data.</text>
</comment>
<protein>
    <submittedName>
        <fullName evidence="1">Uncharacterized protein</fullName>
    </submittedName>
</protein>
<dbReference type="AlphaFoldDB" id="A0A9W9EUU2"/>
<gene>
    <name evidence="1" type="ORF">N7456_012068</name>
</gene>